<sequence>MGATTRNNGRNMGQRGQEDRGWLVAHLICVNNQIYIRKRAVPETFNPALPFFPFGLTRVHTPLGPPFFPFTEFIPFALRHTAPPLLPHYISFANNLLSLFSVQYILHTQIPRPKSVTMTVINTRLMISTRARHLPIIPALRDVKAQVAGGNREY</sequence>
<proteinExistence type="predicted"/>
<accession>A0A067TR52</accession>
<keyword evidence="2" id="KW-1185">Reference proteome</keyword>
<dbReference type="EMBL" id="KL142367">
    <property type="protein sequence ID" value="KDR85661.1"/>
    <property type="molecule type" value="Genomic_DNA"/>
</dbReference>
<evidence type="ECO:0000313" key="2">
    <source>
        <dbReference type="Proteomes" id="UP000027222"/>
    </source>
</evidence>
<organism evidence="1 2">
    <name type="scientific">Galerina marginata (strain CBS 339.88)</name>
    <dbReference type="NCBI Taxonomy" id="685588"/>
    <lineage>
        <taxon>Eukaryota</taxon>
        <taxon>Fungi</taxon>
        <taxon>Dikarya</taxon>
        <taxon>Basidiomycota</taxon>
        <taxon>Agaricomycotina</taxon>
        <taxon>Agaricomycetes</taxon>
        <taxon>Agaricomycetidae</taxon>
        <taxon>Agaricales</taxon>
        <taxon>Agaricineae</taxon>
        <taxon>Strophariaceae</taxon>
        <taxon>Galerina</taxon>
    </lineage>
</organism>
<reference evidence="2" key="1">
    <citation type="journal article" date="2014" name="Proc. Natl. Acad. Sci. U.S.A.">
        <title>Extensive sampling of basidiomycete genomes demonstrates inadequacy of the white-rot/brown-rot paradigm for wood decay fungi.</title>
        <authorList>
            <person name="Riley R."/>
            <person name="Salamov A.A."/>
            <person name="Brown D.W."/>
            <person name="Nagy L.G."/>
            <person name="Floudas D."/>
            <person name="Held B.W."/>
            <person name="Levasseur A."/>
            <person name="Lombard V."/>
            <person name="Morin E."/>
            <person name="Otillar R."/>
            <person name="Lindquist E.A."/>
            <person name="Sun H."/>
            <person name="LaButti K.M."/>
            <person name="Schmutz J."/>
            <person name="Jabbour D."/>
            <person name="Luo H."/>
            <person name="Baker S.E."/>
            <person name="Pisabarro A.G."/>
            <person name="Walton J.D."/>
            <person name="Blanchette R.A."/>
            <person name="Henrissat B."/>
            <person name="Martin F."/>
            <person name="Cullen D."/>
            <person name="Hibbett D.S."/>
            <person name="Grigoriev I.V."/>
        </authorList>
    </citation>
    <scope>NUCLEOTIDE SEQUENCE [LARGE SCALE GENOMIC DNA]</scope>
    <source>
        <strain evidence="2">CBS 339.88</strain>
    </source>
</reference>
<name>A0A067TR52_GALM3</name>
<gene>
    <name evidence="1" type="ORF">GALMADRAFT_377379</name>
</gene>
<dbReference type="HOGENOM" id="CLU_1704335_0_0_1"/>
<protein>
    <submittedName>
        <fullName evidence="1">Uncharacterized protein</fullName>
    </submittedName>
</protein>
<evidence type="ECO:0000313" key="1">
    <source>
        <dbReference type="EMBL" id="KDR85661.1"/>
    </source>
</evidence>
<dbReference type="AlphaFoldDB" id="A0A067TR52"/>
<dbReference type="Proteomes" id="UP000027222">
    <property type="component" value="Unassembled WGS sequence"/>
</dbReference>